<keyword evidence="1" id="KW-0472">Membrane</keyword>
<feature type="transmembrane region" description="Helical" evidence="1">
    <location>
        <begin position="103"/>
        <end position="125"/>
    </location>
</feature>
<dbReference type="RefSeq" id="WP_118999833.1">
    <property type="nucleotide sequence ID" value="NZ_QWGP01000006.1"/>
</dbReference>
<feature type="transmembrane region" description="Helical" evidence="1">
    <location>
        <begin position="74"/>
        <end position="91"/>
    </location>
</feature>
<evidence type="ECO:0000256" key="1">
    <source>
        <dbReference type="SAM" id="Phobius"/>
    </source>
</evidence>
<keyword evidence="1" id="KW-0812">Transmembrane</keyword>
<dbReference type="Proteomes" id="UP000266305">
    <property type="component" value="Unassembled WGS sequence"/>
</dbReference>
<proteinExistence type="predicted"/>
<reference evidence="2 3" key="1">
    <citation type="submission" date="2018-08" db="EMBL/GenBank/DDBJ databases">
        <title>Draft genome sequence of Rhodobacter sphaeroides FY.</title>
        <authorList>
            <person name="Rayyan A."/>
            <person name="Meyer T.E."/>
            <person name="Kyndt J.A."/>
        </authorList>
    </citation>
    <scope>NUCLEOTIDE SEQUENCE [LARGE SCALE GENOMIC DNA]</scope>
    <source>
        <strain evidence="2 3">FY</strain>
    </source>
</reference>
<feature type="transmembrane region" description="Helical" evidence="1">
    <location>
        <begin position="22"/>
        <end position="39"/>
    </location>
</feature>
<gene>
    <name evidence="2" type="ORF">D1114_08280</name>
</gene>
<evidence type="ECO:0000313" key="3">
    <source>
        <dbReference type="Proteomes" id="UP000266305"/>
    </source>
</evidence>
<comment type="caution">
    <text evidence="2">The sequence shown here is derived from an EMBL/GenBank/DDBJ whole genome shotgun (WGS) entry which is preliminary data.</text>
</comment>
<dbReference type="AlphaFoldDB" id="A0AAX1UND0"/>
<sequence length="218" mass="22833">MDWFAAVDGYCERGGPGLWAEPLNAATNAAFLIAAALLWPRVRGLARGRALCLALAAIGLGSGLFHTAANRLTGLLDVLPILVFILLYLHAAARDLLGMGRGAALLATAAFLPYAALTVPLFARLPGLGSSAGYAPVPVLILGVAAWLAPRAPATARGLAGGGALLLLSLAFRTLDGPLCPAFPIGTHFLWHLLNALLLGWMIELWRRHRLAAAGRPR</sequence>
<accession>A0AAX1UND0</accession>
<feature type="transmembrane region" description="Helical" evidence="1">
    <location>
        <begin position="131"/>
        <end position="149"/>
    </location>
</feature>
<organism evidence="2 3">
    <name type="scientific">Cereibacter sphaeroides</name>
    <name type="common">Rhodobacter sphaeroides</name>
    <dbReference type="NCBI Taxonomy" id="1063"/>
    <lineage>
        <taxon>Bacteria</taxon>
        <taxon>Pseudomonadati</taxon>
        <taxon>Pseudomonadota</taxon>
        <taxon>Alphaproteobacteria</taxon>
        <taxon>Rhodobacterales</taxon>
        <taxon>Paracoccaceae</taxon>
        <taxon>Cereibacter</taxon>
    </lineage>
</organism>
<protein>
    <recommendedName>
        <fullName evidence="4">Ceramidase</fullName>
    </recommendedName>
</protein>
<dbReference type="EMBL" id="QWGP01000006">
    <property type="protein sequence ID" value="RHZ96112.1"/>
    <property type="molecule type" value="Genomic_DNA"/>
</dbReference>
<evidence type="ECO:0008006" key="4">
    <source>
        <dbReference type="Google" id="ProtNLM"/>
    </source>
</evidence>
<evidence type="ECO:0000313" key="2">
    <source>
        <dbReference type="EMBL" id="RHZ96112.1"/>
    </source>
</evidence>
<feature type="transmembrane region" description="Helical" evidence="1">
    <location>
        <begin position="181"/>
        <end position="203"/>
    </location>
</feature>
<feature type="transmembrane region" description="Helical" evidence="1">
    <location>
        <begin position="156"/>
        <end position="175"/>
    </location>
</feature>
<name>A0AAX1UND0_CERSP</name>
<keyword evidence="1" id="KW-1133">Transmembrane helix</keyword>
<feature type="transmembrane region" description="Helical" evidence="1">
    <location>
        <begin position="51"/>
        <end position="68"/>
    </location>
</feature>